<accession>A0A223KVL3</accession>
<dbReference type="AlphaFoldDB" id="A0A223KVL3"/>
<reference evidence="2 3" key="1">
    <citation type="submission" date="2016-12" db="EMBL/GenBank/DDBJ databases">
        <title>The whole genome sequencing and assembly of Bacillus cohnii DSM 6307T strain.</title>
        <authorList>
            <person name="Lee Y.-J."/>
            <person name="Yi H."/>
            <person name="Bahn Y.-S."/>
            <person name="Kim J.F."/>
            <person name="Lee D.-W."/>
        </authorList>
    </citation>
    <scope>NUCLEOTIDE SEQUENCE [LARGE SCALE GENOMIC DNA]</scope>
    <source>
        <strain evidence="2 3">DSM 6307</strain>
    </source>
</reference>
<organism evidence="2 3">
    <name type="scientific">Sutcliffiella cohnii</name>
    <dbReference type="NCBI Taxonomy" id="33932"/>
    <lineage>
        <taxon>Bacteria</taxon>
        <taxon>Bacillati</taxon>
        <taxon>Bacillota</taxon>
        <taxon>Bacilli</taxon>
        <taxon>Bacillales</taxon>
        <taxon>Bacillaceae</taxon>
        <taxon>Sutcliffiella</taxon>
    </lineage>
</organism>
<evidence type="ECO:0008006" key="4">
    <source>
        <dbReference type="Google" id="ProtNLM"/>
    </source>
</evidence>
<sequence>MDEQKKEEIKMEKNLNLELDFEVIELDDVTALPETAASSGSSGDNVYSTCGSSSCCSSCCT</sequence>
<feature type="region of interest" description="Disordered" evidence="1">
    <location>
        <begin position="34"/>
        <end position="61"/>
    </location>
</feature>
<gene>
    <name evidence="2" type="ORF">BC6307_20670</name>
</gene>
<proteinExistence type="predicted"/>
<evidence type="ECO:0000313" key="3">
    <source>
        <dbReference type="Proteomes" id="UP000215224"/>
    </source>
</evidence>
<keyword evidence="3" id="KW-1185">Reference proteome</keyword>
<dbReference type="Proteomes" id="UP000215224">
    <property type="component" value="Chromosome"/>
</dbReference>
<evidence type="ECO:0000256" key="1">
    <source>
        <dbReference type="SAM" id="MobiDB-lite"/>
    </source>
</evidence>
<dbReference type="KEGG" id="bcoh:BC6307_20670"/>
<dbReference type="InterPro" id="IPR023895">
    <property type="entry name" value="Thiopep_bacteriocin_prcur"/>
</dbReference>
<feature type="compositionally biased region" description="Polar residues" evidence="1">
    <location>
        <begin position="36"/>
        <end position="47"/>
    </location>
</feature>
<dbReference type="Pfam" id="PF19409">
    <property type="entry name" value="Thiopep_pre"/>
    <property type="match status" value="1"/>
</dbReference>
<name>A0A223KVL3_9BACI</name>
<evidence type="ECO:0000313" key="2">
    <source>
        <dbReference type="EMBL" id="AST93509.1"/>
    </source>
</evidence>
<dbReference type="NCBIfam" id="TIGR03892">
    <property type="entry name" value="thiopep_precurs"/>
    <property type="match status" value="1"/>
</dbReference>
<dbReference type="EMBL" id="CP018866">
    <property type="protein sequence ID" value="AST93509.1"/>
    <property type="molecule type" value="Genomic_DNA"/>
</dbReference>
<protein>
    <recommendedName>
        <fullName evidence="4">Thiazolylpeptide-type bacteriocin</fullName>
    </recommendedName>
</protein>